<keyword evidence="1" id="KW-0808">Transferase</keyword>
<organism evidence="1 2">
    <name type="scientific">Helicobacter pylori</name>
    <name type="common">Campylobacter pylori</name>
    <dbReference type="NCBI Taxonomy" id="210"/>
    <lineage>
        <taxon>Bacteria</taxon>
        <taxon>Pseudomonadati</taxon>
        <taxon>Campylobacterota</taxon>
        <taxon>Epsilonproteobacteria</taxon>
        <taxon>Campylobacterales</taxon>
        <taxon>Helicobacteraceae</taxon>
        <taxon>Helicobacter</taxon>
    </lineage>
</organism>
<evidence type="ECO:0000313" key="1">
    <source>
        <dbReference type="EMBL" id="RVZ40063.1"/>
    </source>
</evidence>
<feature type="non-terminal residue" evidence="1">
    <location>
        <position position="1"/>
    </location>
</feature>
<evidence type="ECO:0000313" key="2">
    <source>
        <dbReference type="Proteomes" id="UP000289022"/>
    </source>
</evidence>
<comment type="caution">
    <text evidence="1">The sequence shown here is derived from an EMBL/GenBank/DDBJ whole genome shotgun (WGS) entry which is preliminary data.</text>
</comment>
<sequence>ITKSNKPTADKIIALVDKILQAKEKDPKANTQRSEKEIDALVYQLYHLTDEEIKTIENGQ</sequence>
<proteinExistence type="predicted"/>
<reference evidence="1 2" key="1">
    <citation type="submission" date="2018-11" db="EMBL/GenBank/DDBJ databases">
        <title>Genetic determinants and prediction of antibiotic resistance phenotypes in Helicobacter pylori.</title>
        <authorList>
            <person name="Wagner K."/>
        </authorList>
    </citation>
    <scope>NUCLEOTIDE SEQUENCE [LARGE SCALE GENOMIC DNA]</scope>
    <source>
        <strain evidence="1 2">ZH70</strain>
    </source>
</reference>
<dbReference type="AlphaFoldDB" id="A0A438XQ51"/>
<name>A0A438XQ51_HELPX</name>
<dbReference type="GO" id="GO:0032259">
    <property type="term" value="P:methylation"/>
    <property type="evidence" value="ECO:0007669"/>
    <property type="project" value="UniProtKB-KW"/>
</dbReference>
<keyword evidence="1" id="KW-0489">Methyltransferase</keyword>
<accession>A0A438XQ51</accession>
<protein>
    <submittedName>
        <fullName evidence="1">Class I SAM-dependent DNA methyltransferase</fullName>
    </submittedName>
</protein>
<gene>
    <name evidence="1" type="ORF">EC518_03655</name>
</gene>
<dbReference type="GO" id="GO:0008168">
    <property type="term" value="F:methyltransferase activity"/>
    <property type="evidence" value="ECO:0007669"/>
    <property type="project" value="UniProtKB-KW"/>
</dbReference>
<dbReference type="EMBL" id="RJGP01000117">
    <property type="protein sequence ID" value="RVZ40063.1"/>
    <property type="molecule type" value="Genomic_DNA"/>
</dbReference>
<dbReference type="Proteomes" id="UP000289022">
    <property type="component" value="Unassembled WGS sequence"/>
</dbReference>